<reference evidence="2" key="1">
    <citation type="submission" date="2021-02" db="EMBL/GenBank/DDBJ databases">
        <title>Genome sequence Cadophora malorum strain M34.</title>
        <authorList>
            <person name="Stefanovic E."/>
            <person name="Vu D."/>
            <person name="Scully C."/>
            <person name="Dijksterhuis J."/>
            <person name="Roader J."/>
            <person name="Houbraken J."/>
        </authorList>
    </citation>
    <scope>NUCLEOTIDE SEQUENCE</scope>
    <source>
        <strain evidence="2">M34</strain>
    </source>
</reference>
<protein>
    <submittedName>
        <fullName evidence="2">Uncharacterized protein</fullName>
    </submittedName>
</protein>
<comment type="caution">
    <text evidence="2">The sequence shown here is derived from an EMBL/GenBank/DDBJ whole genome shotgun (WGS) entry which is preliminary data.</text>
</comment>
<name>A0A8H7WII2_9HELO</name>
<dbReference type="OrthoDB" id="9976870at2759"/>
<dbReference type="EMBL" id="JAFJYH010000010">
    <property type="protein sequence ID" value="KAG4425519.1"/>
    <property type="molecule type" value="Genomic_DNA"/>
</dbReference>
<keyword evidence="3" id="KW-1185">Reference proteome</keyword>
<evidence type="ECO:0000313" key="3">
    <source>
        <dbReference type="Proteomes" id="UP000664132"/>
    </source>
</evidence>
<gene>
    <name evidence="2" type="ORF">IFR04_001438</name>
</gene>
<accession>A0A8H7WII2</accession>
<dbReference type="AlphaFoldDB" id="A0A8H7WII2"/>
<dbReference type="CDD" id="cd02208">
    <property type="entry name" value="cupin_RmlC-like"/>
    <property type="match status" value="1"/>
</dbReference>
<dbReference type="InterPro" id="IPR011051">
    <property type="entry name" value="RmlC_Cupin_sf"/>
</dbReference>
<sequence>MFSFFRATSPPRTNNARNNPIIYEGGLSSVEFHPPGSKSIMTHRLPPTNDSNGNGVTIIQPPFHYHIHQTEYFYVRSGSGNFYLGLDPTPFVLSAAGTRTGVIPAGRYHRFENNSADDDLVVDVHLTPETYEEEQRFFRNFFGYLDDCKKAKTEPSLFQLLVFLYEADTPLALPLPTEWLGRAVSRAFLIVVAIWGKYGLGYKATYSEYYEERKSR</sequence>
<evidence type="ECO:0000256" key="1">
    <source>
        <dbReference type="SAM" id="MobiDB-lite"/>
    </source>
</evidence>
<proteinExistence type="predicted"/>
<evidence type="ECO:0000313" key="2">
    <source>
        <dbReference type="EMBL" id="KAG4425519.1"/>
    </source>
</evidence>
<dbReference type="Proteomes" id="UP000664132">
    <property type="component" value="Unassembled WGS sequence"/>
</dbReference>
<dbReference type="InterPro" id="IPR014710">
    <property type="entry name" value="RmlC-like_jellyroll"/>
</dbReference>
<dbReference type="Gene3D" id="2.60.120.10">
    <property type="entry name" value="Jelly Rolls"/>
    <property type="match status" value="1"/>
</dbReference>
<dbReference type="SUPFAM" id="SSF51182">
    <property type="entry name" value="RmlC-like cupins"/>
    <property type="match status" value="1"/>
</dbReference>
<organism evidence="2 3">
    <name type="scientific">Cadophora malorum</name>
    <dbReference type="NCBI Taxonomy" id="108018"/>
    <lineage>
        <taxon>Eukaryota</taxon>
        <taxon>Fungi</taxon>
        <taxon>Dikarya</taxon>
        <taxon>Ascomycota</taxon>
        <taxon>Pezizomycotina</taxon>
        <taxon>Leotiomycetes</taxon>
        <taxon>Helotiales</taxon>
        <taxon>Ploettnerulaceae</taxon>
        <taxon>Cadophora</taxon>
    </lineage>
</organism>
<feature type="region of interest" description="Disordered" evidence="1">
    <location>
        <begin position="1"/>
        <end position="20"/>
    </location>
</feature>